<keyword evidence="1" id="KW-0812">Transmembrane</keyword>
<organism evidence="2">
    <name type="scientific">marine sediment metagenome</name>
    <dbReference type="NCBI Taxonomy" id="412755"/>
    <lineage>
        <taxon>unclassified sequences</taxon>
        <taxon>metagenomes</taxon>
        <taxon>ecological metagenomes</taxon>
    </lineage>
</organism>
<feature type="non-terminal residue" evidence="2">
    <location>
        <position position="93"/>
    </location>
</feature>
<keyword evidence="1" id="KW-1133">Transmembrane helix</keyword>
<feature type="transmembrane region" description="Helical" evidence="1">
    <location>
        <begin position="59"/>
        <end position="79"/>
    </location>
</feature>
<keyword evidence="1" id="KW-0472">Membrane</keyword>
<comment type="caution">
    <text evidence="2">The sequence shown here is derived from an EMBL/GenBank/DDBJ whole genome shotgun (WGS) entry which is preliminary data.</text>
</comment>
<reference evidence="2" key="1">
    <citation type="journal article" date="2014" name="Front. Microbiol.">
        <title>High frequency of phylogenetically diverse reductive dehalogenase-homologous genes in deep subseafloor sedimentary metagenomes.</title>
        <authorList>
            <person name="Kawai M."/>
            <person name="Futagami T."/>
            <person name="Toyoda A."/>
            <person name="Takaki Y."/>
            <person name="Nishi S."/>
            <person name="Hori S."/>
            <person name="Arai W."/>
            <person name="Tsubouchi T."/>
            <person name="Morono Y."/>
            <person name="Uchiyama I."/>
            <person name="Ito T."/>
            <person name="Fujiyama A."/>
            <person name="Inagaki F."/>
            <person name="Takami H."/>
        </authorList>
    </citation>
    <scope>NUCLEOTIDE SEQUENCE</scope>
    <source>
        <strain evidence="2">Expedition CK06-06</strain>
    </source>
</reference>
<proteinExistence type="predicted"/>
<accession>X1KFX1</accession>
<dbReference type="EMBL" id="BARV01007267">
    <property type="protein sequence ID" value="GAI05568.1"/>
    <property type="molecule type" value="Genomic_DNA"/>
</dbReference>
<evidence type="ECO:0000256" key="1">
    <source>
        <dbReference type="SAM" id="Phobius"/>
    </source>
</evidence>
<protein>
    <submittedName>
        <fullName evidence="2">Uncharacterized protein</fullName>
    </submittedName>
</protein>
<gene>
    <name evidence="2" type="ORF">S06H3_14825</name>
</gene>
<sequence length="93" mass="10382">MTQITKVTDPYSIHGKAEYGVFAPLASSAIIVVGRDSAKLYPPNLRRPSNYLRITPNRSYIIMVIMLMAYGNNISRFLYLTIAQATPGYIRVG</sequence>
<dbReference type="AlphaFoldDB" id="X1KFX1"/>
<name>X1KFX1_9ZZZZ</name>
<evidence type="ECO:0000313" key="2">
    <source>
        <dbReference type="EMBL" id="GAI05568.1"/>
    </source>
</evidence>